<keyword evidence="2" id="KW-1185">Reference proteome</keyword>
<dbReference type="EMBL" id="JAATTO010000013">
    <property type="protein sequence ID" value="MBC9978677.1"/>
    <property type="molecule type" value="Genomic_DNA"/>
</dbReference>
<sequence length="143" mass="16249">MLNCDDASYQAWWPGVHLQFHTVRRVTGDVGNVVYMDEYVGRFRLRFHAIVTVVVPGKAITWQFIKGVRLPGKLTLRLEDQAEGVALSHVVEVGFRGAGRVIDAVFRFWLTREFANALDEHVRTEFPKLRDLLRSRAATPGNA</sequence>
<protein>
    <recommendedName>
        <fullName evidence="3">SRPBCC family protein</fullName>
    </recommendedName>
</protein>
<evidence type="ECO:0000313" key="2">
    <source>
        <dbReference type="Proteomes" id="UP000639516"/>
    </source>
</evidence>
<comment type="caution">
    <text evidence="1">The sequence shown here is derived from an EMBL/GenBank/DDBJ whole genome shotgun (WGS) entry which is preliminary data.</text>
</comment>
<dbReference type="RefSeq" id="WP_006022527.1">
    <property type="nucleotide sequence ID" value="NZ_JAANIH010000115.1"/>
</dbReference>
<accession>A0ABR7U5I9</accession>
<dbReference type="Proteomes" id="UP000639516">
    <property type="component" value="Unassembled WGS sequence"/>
</dbReference>
<organism evidence="1 2">
    <name type="scientific">Bradyrhizobium campsiandrae</name>
    <dbReference type="NCBI Taxonomy" id="1729892"/>
    <lineage>
        <taxon>Bacteria</taxon>
        <taxon>Pseudomonadati</taxon>
        <taxon>Pseudomonadota</taxon>
        <taxon>Alphaproteobacteria</taxon>
        <taxon>Hyphomicrobiales</taxon>
        <taxon>Nitrobacteraceae</taxon>
        <taxon>Bradyrhizobium</taxon>
    </lineage>
</organism>
<dbReference type="InterPro" id="IPR023393">
    <property type="entry name" value="START-like_dom_sf"/>
</dbReference>
<reference evidence="1 2" key="1">
    <citation type="journal article" date="2020" name="Arch. Microbiol.">
        <title>Bradyrhizobium campsiandrae sp. nov., a nitrogen-fixing bacterial strain isolated from a native leguminous tree from the Amazon adapted to flooded conditions.</title>
        <authorList>
            <person name="Cabral Michel D."/>
            <person name="Martins da Costa E."/>
            <person name="Azarias Guimaraes A."/>
            <person name="Soares de Carvalho T."/>
            <person name="Santos de Castro Caputo P."/>
            <person name="Willems A."/>
            <person name="de Souza Moreira F.M."/>
        </authorList>
    </citation>
    <scope>NUCLEOTIDE SEQUENCE [LARGE SCALE GENOMIC DNA]</scope>
    <source>
        <strain evidence="2">INPA 384B</strain>
    </source>
</reference>
<evidence type="ECO:0000313" key="1">
    <source>
        <dbReference type="EMBL" id="MBC9978677.1"/>
    </source>
</evidence>
<dbReference type="SUPFAM" id="SSF55961">
    <property type="entry name" value="Bet v1-like"/>
    <property type="match status" value="1"/>
</dbReference>
<dbReference type="Gene3D" id="3.30.530.20">
    <property type="match status" value="1"/>
</dbReference>
<gene>
    <name evidence="1" type="ORF">HA482_10685</name>
</gene>
<evidence type="ECO:0008006" key="3">
    <source>
        <dbReference type="Google" id="ProtNLM"/>
    </source>
</evidence>
<name>A0ABR7U5I9_9BRAD</name>
<proteinExistence type="predicted"/>